<evidence type="ECO:0000313" key="5">
    <source>
        <dbReference type="Proteomes" id="UP000616724"/>
    </source>
</evidence>
<proteinExistence type="predicted"/>
<dbReference type="Gene3D" id="3.40.50.880">
    <property type="match status" value="1"/>
</dbReference>
<dbReference type="InterPro" id="IPR029062">
    <property type="entry name" value="Class_I_gatase-like"/>
</dbReference>
<dbReference type="Proteomes" id="UP000616724">
    <property type="component" value="Unassembled WGS sequence"/>
</dbReference>
<dbReference type="SMART" id="SM00342">
    <property type="entry name" value="HTH_ARAC"/>
    <property type="match status" value="1"/>
</dbReference>
<dbReference type="EMBL" id="BOOH01000057">
    <property type="protein sequence ID" value="GIH80251.1"/>
    <property type="molecule type" value="Genomic_DNA"/>
</dbReference>
<dbReference type="GO" id="GO:0003700">
    <property type="term" value="F:DNA-binding transcription factor activity"/>
    <property type="evidence" value="ECO:0007669"/>
    <property type="project" value="InterPro"/>
</dbReference>
<dbReference type="SUPFAM" id="SSF46689">
    <property type="entry name" value="Homeodomain-like"/>
    <property type="match status" value="2"/>
</dbReference>
<protein>
    <submittedName>
        <fullName evidence="4">AraC family transcriptional regulator</fullName>
    </submittedName>
</protein>
<gene>
    <name evidence="4" type="ORF">Plo01_66800</name>
</gene>
<evidence type="ECO:0000313" key="4">
    <source>
        <dbReference type="EMBL" id="GIH80251.1"/>
    </source>
</evidence>
<evidence type="ECO:0000256" key="2">
    <source>
        <dbReference type="ARBA" id="ARBA00023163"/>
    </source>
</evidence>
<reference evidence="4 5" key="1">
    <citation type="submission" date="2021-01" db="EMBL/GenBank/DDBJ databases">
        <title>Whole genome shotgun sequence of Planobispora longispora NBRC 13918.</title>
        <authorList>
            <person name="Komaki H."/>
            <person name="Tamura T."/>
        </authorList>
    </citation>
    <scope>NUCLEOTIDE SEQUENCE [LARGE SCALE GENOMIC DNA]</scope>
    <source>
        <strain evidence="4 5">NBRC 13918</strain>
    </source>
</reference>
<dbReference type="Gene3D" id="1.10.10.60">
    <property type="entry name" value="Homeodomain-like"/>
    <property type="match status" value="1"/>
</dbReference>
<dbReference type="InterPro" id="IPR052158">
    <property type="entry name" value="INH-QAR"/>
</dbReference>
<dbReference type="CDD" id="cd03137">
    <property type="entry name" value="GATase1_AraC_1"/>
    <property type="match status" value="1"/>
</dbReference>
<dbReference type="SUPFAM" id="SSF52317">
    <property type="entry name" value="Class I glutamine amidotransferase-like"/>
    <property type="match status" value="1"/>
</dbReference>
<keyword evidence="2" id="KW-0804">Transcription</keyword>
<keyword evidence="5" id="KW-1185">Reference proteome</keyword>
<evidence type="ECO:0000256" key="1">
    <source>
        <dbReference type="ARBA" id="ARBA00023015"/>
    </source>
</evidence>
<dbReference type="RefSeq" id="WP_203894685.1">
    <property type="nucleotide sequence ID" value="NZ_BOOH01000057.1"/>
</dbReference>
<dbReference type="PROSITE" id="PS01124">
    <property type="entry name" value="HTH_ARAC_FAMILY_2"/>
    <property type="match status" value="1"/>
</dbReference>
<dbReference type="Pfam" id="PF12833">
    <property type="entry name" value="HTH_18"/>
    <property type="match status" value="1"/>
</dbReference>
<dbReference type="InterPro" id="IPR009057">
    <property type="entry name" value="Homeodomain-like_sf"/>
</dbReference>
<dbReference type="PANTHER" id="PTHR43130:SF3">
    <property type="entry name" value="HTH-TYPE TRANSCRIPTIONAL REGULATOR RV1931C"/>
    <property type="match status" value="1"/>
</dbReference>
<feature type="domain" description="HTH araC/xylS-type" evidence="3">
    <location>
        <begin position="218"/>
        <end position="316"/>
    </location>
</feature>
<keyword evidence="1" id="KW-0805">Transcription regulation</keyword>
<dbReference type="AlphaFoldDB" id="A0A8J3W9W6"/>
<accession>A0A8J3W9W6</accession>
<evidence type="ECO:0000259" key="3">
    <source>
        <dbReference type="PROSITE" id="PS01124"/>
    </source>
</evidence>
<dbReference type="InterPro" id="IPR002818">
    <property type="entry name" value="DJ-1/PfpI"/>
</dbReference>
<sequence length="325" mass="34578">MRERRVTVVGYEGAELLDIACVTSTLEMANGLGAAPPYRVRLAGPGGRPITCGSGLTLHVQETLERVAGPLDTLIVSGGIGHEDAAGDRLLVAHVRRLARESRRVASVCTGAGILAAAGLLDGRRATTHWRWARDMAVRHPEVAVDPAPIFIRDGNVATSAGVTSALDLTLAFIEEDHGTELARRVSRYLVTYLQRPGNQAQMSMFTAAPPPEDALVKRVVDRIAGDLAGDLATAALAAGAGVSERHLTRLFLKHLGRTPGRFVRRARTEAAAHLLASTSLPVAVVAARCGFGTAETLRQAFVDQYGIPPSRYRSTQATHPPRAV</sequence>
<dbReference type="InterPro" id="IPR018060">
    <property type="entry name" value="HTH_AraC"/>
</dbReference>
<organism evidence="4 5">
    <name type="scientific">Planobispora longispora</name>
    <dbReference type="NCBI Taxonomy" id="28887"/>
    <lineage>
        <taxon>Bacteria</taxon>
        <taxon>Bacillati</taxon>
        <taxon>Actinomycetota</taxon>
        <taxon>Actinomycetes</taxon>
        <taxon>Streptosporangiales</taxon>
        <taxon>Streptosporangiaceae</taxon>
        <taxon>Planobispora</taxon>
    </lineage>
</organism>
<dbReference type="Pfam" id="PF01965">
    <property type="entry name" value="DJ-1_PfpI"/>
    <property type="match status" value="1"/>
</dbReference>
<dbReference type="PANTHER" id="PTHR43130">
    <property type="entry name" value="ARAC-FAMILY TRANSCRIPTIONAL REGULATOR"/>
    <property type="match status" value="1"/>
</dbReference>
<dbReference type="GO" id="GO:0043565">
    <property type="term" value="F:sequence-specific DNA binding"/>
    <property type="evidence" value="ECO:0007669"/>
    <property type="project" value="InterPro"/>
</dbReference>
<name>A0A8J3W9W6_9ACTN</name>
<comment type="caution">
    <text evidence="4">The sequence shown here is derived from an EMBL/GenBank/DDBJ whole genome shotgun (WGS) entry which is preliminary data.</text>
</comment>